<gene>
    <name evidence="1" type="ORF">ACFSUL_14455</name>
</gene>
<dbReference type="Proteomes" id="UP001597506">
    <property type="component" value="Unassembled WGS sequence"/>
</dbReference>
<evidence type="ECO:0000313" key="1">
    <source>
        <dbReference type="EMBL" id="MFD2681940.1"/>
    </source>
</evidence>
<dbReference type="EMBL" id="JBHUMF010000031">
    <property type="protein sequence ID" value="MFD2681940.1"/>
    <property type="molecule type" value="Genomic_DNA"/>
</dbReference>
<keyword evidence="2" id="KW-1185">Reference proteome</keyword>
<comment type="caution">
    <text evidence="1">The sequence shown here is derived from an EMBL/GenBank/DDBJ whole genome shotgun (WGS) entry which is preliminary data.</text>
</comment>
<name>A0ABW5RUF4_9BACI</name>
<proteinExistence type="predicted"/>
<sequence length="232" mass="26881">MKNIFEKFADELLKLPEEDVIFTTFPDGNAFGFRYRNNYSGLMASRPHWKRPKQGLFDVLVLTGNRYPLNGEVGVTHYLAFNDLLAHSNLPNCEKIWEGQDPLIVGQNNDERQALLALALLMFEQELNWGDQNYQKFTAFPPSKGSRPRDMIMGFLHIIFTQNNVDAIQSWKPSIYNKKTPDFGGKYADFPVELKKAHFNQYAENRTVRPLMQGDYLTRFMLVADRFDNNSN</sequence>
<protein>
    <submittedName>
        <fullName evidence="1">Uncharacterized protein</fullName>
    </submittedName>
</protein>
<organism evidence="1 2">
    <name type="scientific">Bacillus seohaeanensis</name>
    <dbReference type="NCBI Taxonomy" id="284580"/>
    <lineage>
        <taxon>Bacteria</taxon>
        <taxon>Bacillati</taxon>
        <taxon>Bacillota</taxon>
        <taxon>Bacilli</taxon>
        <taxon>Bacillales</taxon>
        <taxon>Bacillaceae</taxon>
        <taxon>Bacillus</taxon>
    </lineage>
</organism>
<accession>A0ABW5RUF4</accession>
<reference evidence="2" key="1">
    <citation type="journal article" date="2019" name="Int. J. Syst. Evol. Microbiol.">
        <title>The Global Catalogue of Microorganisms (GCM) 10K type strain sequencing project: providing services to taxonomists for standard genome sequencing and annotation.</title>
        <authorList>
            <consortium name="The Broad Institute Genomics Platform"/>
            <consortium name="The Broad Institute Genome Sequencing Center for Infectious Disease"/>
            <person name="Wu L."/>
            <person name="Ma J."/>
        </authorList>
    </citation>
    <scope>NUCLEOTIDE SEQUENCE [LARGE SCALE GENOMIC DNA]</scope>
    <source>
        <strain evidence="2">KCTC 3913</strain>
    </source>
</reference>
<dbReference type="RefSeq" id="WP_377936561.1">
    <property type="nucleotide sequence ID" value="NZ_JBHUMF010000031.1"/>
</dbReference>
<evidence type="ECO:0000313" key="2">
    <source>
        <dbReference type="Proteomes" id="UP001597506"/>
    </source>
</evidence>